<gene>
    <name evidence="2" type="ORF">E4U92_08420</name>
</gene>
<dbReference type="AlphaFoldDB" id="A0A4V6B0D0"/>
<dbReference type="EMBL" id="SZPR01000010">
    <property type="protein sequence ID" value="TKT09613.1"/>
    <property type="molecule type" value="Genomic_DNA"/>
</dbReference>
<organism evidence="2 3">
    <name type="scientific">Streptomyces galbus</name>
    <dbReference type="NCBI Taxonomy" id="33898"/>
    <lineage>
        <taxon>Bacteria</taxon>
        <taxon>Bacillati</taxon>
        <taxon>Actinomycetota</taxon>
        <taxon>Actinomycetes</taxon>
        <taxon>Kitasatosporales</taxon>
        <taxon>Streptomycetaceae</taxon>
        <taxon>Streptomyces</taxon>
    </lineage>
</organism>
<name>A0A4V6B0D0_STRGB</name>
<proteinExistence type="predicted"/>
<reference evidence="2 3" key="1">
    <citation type="submission" date="2019-04" db="EMBL/GenBank/DDBJ databases">
        <title>Streptomyces lasaliensis sp.nov., an Actinomycete isolated from soil which produces the polyether antibiotic lasalocid.</title>
        <authorList>
            <person name="Erwin G."/>
            <person name="Haber C."/>
        </authorList>
    </citation>
    <scope>NUCLEOTIDE SEQUENCE [LARGE SCALE GENOMIC DNA]</scope>
    <source>
        <strain evidence="2 3">DSM 40089</strain>
    </source>
</reference>
<keyword evidence="1" id="KW-0732">Signal</keyword>
<evidence type="ECO:0000313" key="2">
    <source>
        <dbReference type="EMBL" id="TKT09613.1"/>
    </source>
</evidence>
<accession>A0A4V6B0D0</accession>
<feature type="chain" id="PRO_5020235821" evidence="1">
    <location>
        <begin position="30"/>
        <end position="122"/>
    </location>
</feature>
<comment type="caution">
    <text evidence="2">The sequence shown here is derived from an EMBL/GenBank/DDBJ whole genome shotgun (WGS) entry which is preliminary data.</text>
</comment>
<dbReference type="RefSeq" id="WP_137299671.1">
    <property type="nucleotide sequence ID" value="NZ_BMVD01000003.1"/>
</dbReference>
<sequence>MRRLPRRVAAACATALAAAAVTVGAPAQAAQASTTTHCPTSLSLALLPSGSGYFFPNLFVSRSACGFVDGGPLYSFTVDKATSNVSVLSGPPRPYVVDNLSVVCSAVTVDGDSVRASGCGPA</sequence>
<feature type="signal peptide" evidence="1">
    <location>
        <begin position="1"/>
        <end position="29"/>
    </location>
</feature>
<protein>
    <submittedName>
        <fullName evidence="2">Uncharacterized protein</fullName>
    </submittedName>
</protein>
<evidence type="ECO:0000256" key="1">
    <source>
        <dbReference type="SAM" id="SignalP"/>
    </source>
</evidence>
<dbReference type="Proteomes" id="UP000308632">
    <property type="component" value="Unassembled WGS sequence"/>
</dbReference>
<evidence type="ECO:0000313" key="3">
    <source>
        <dbReference type="Proteomes" id="UP000308632"/>
    </source>
</evidence>